<feature type="compositionally biased region" description="Gly residues" evidence="1">
    <location>
        <begin position="49"/>
        <end position="58"/>
    </location>
</feature>
<reference evidence="2" key="1">
    <citation type="journal article" date="2020" name="Stud. Mycol.">
        <title>101 Dothideomycetes genomes: a test case for predicting lifestyles and emergence of pathogens.</title>
        <authorList>
            <person name="Haridas S."/>
            <person name="Albert R."/>
            <person name="Binder M."/>
            <person name="Bloem J."/>
            <person name="Labutti K."/>
            <person name="Salamov A."/>
            <person name="Andreopoulos B."/>
            <person name="Baker S."/>
            <person name="Barry K."/>
            <person name="Bills G."/>
            <person name="Bluhm B."/>
            <person name="Cannon C."/>
            <person name="Castanera R."/>
            <person name="Culley D."/>
            <person name="Daum C."/>
            <person name="Ezra D."/>
            <person name="Gonzalez J."/>
            <person name="Henrissat B."/>
            <person name="Kuo A."/>
            <person name="Liang C."/>
            <person name="Lipzen A."/>
            <person name="Lutzoni F."/>
            <person name="Magnuson J."/>
            <person name="Mondo S."/>
            <person name="Nolan M."/>
            <person name="Ohm R."/>
            <person name="Pangilinan J."/>
            <person name="Park H.-J."/>
            <person name="Ramirez L."/>
            <person name="Alfaro M."/>
            <person name="Sun H."/>
            <person name="Tritt A."/>
            <person name="Yoshinaga Y."/>
            <person name="Zwiers L.-H."/>
            <person name="Turgeon B."/>
            <person name="Goodwin S."/>
            <person name="Spatafora J."/>
            <person name="Crous P."/>
            <person name="Grigoriev I."/>
        </authorList>
    </citation>
    <scope>NUCLEOTIDE SEQUENCE</scope>
    <source>
        <strain evidence="2">CBS 480.64</strain>
    </source>
</reference>
<organism evidence="2 3">
    <name type="scientific">Piedraia hortae CBS 480.64</name>
    <dbReference type="NCBI Taxonomy" id="1314780"/>
    <lineage>
        <taxon>Eukaryota</taxon>
        <taxon>Fungi</taxon>
        <taxon>Dikarya</taxon>
        <taxon>Ascomycota</taxon>
        <taxon>Pezizomycotina</taxon>
        <taxon>Dothideomycetes</taxon>
        <taxon>Dothideomycetidae</taxon>
        <taxon>Capnodiales</taxon>
        <taxon>Piedraiaceae</taxon>
        <taxon>Piedraia</taxon>
    </lineage>
</organism>
<evidence type="ECO:0000313" key="3">
    <source>
        <dbReference type="Proteomes" id="UP000799421"/>
    </source>
</evidence>
<keyword evidence="3" id="KW-1185">Reference proteome</keyword>
<feature type="region of interest" description="Disordered" evidence="1">
    <location>
        <begin position="45"/>
        <end position="102"/>
    </location>
</feature>
<name>A0A6A7C8J6_9PEZI</name>
<dbReference type="AlphaFoldDB" id="A0A6A7C8J6"/>
<gene>
    <name evidence="2" type="ORF">K470DRAFT_274308</name>
</gene>
<dbReference type="EMBL" id="MU005959">
    <property type="protein sequence ID" value="KAF2863824.1"/>
    <property type="molecule type" value="Genomic_DNA"/>
</dbReference>
<protein>
    <submittedName>
        <fullName evidence="2">Uncharacterized protein</fullName>
    </submittedName>
</protein>
<evidence type="ECO:0000256" key="1">
    <source>
        <dbReference type="SAM" id="MobiDB-lite"/>
    </source>
</evidence>
<sequence length="102" mass="10802">MPSGHDFRHRLDFHNCSSNLDGKYYKIIAKGSTNDIDKKVSVTCTRPSGGNGGQGGQQGNHCHYPNADECSNPNGSTDDNDKKGSVTHTPPSGGNGERGGQK</sequence>
<accession>A0A6A7C8J6</accession>
<proteinExistence type="predicted"/>
<evidence type="ECO:0000313" key="2">
    <source>
        <dbReference type="EMBL" id="KAF2863824.1"/>
    </source>
</evidence>
<feature type="compositionally biased region" description="Gly residues" evidence="1">
    <location>
        <begin position="93"/>
        <end position="102"/>
    </location>
</feature>
<dbReference type="Proteomes" id="UP000799421">
    <property type="component" value="Unassembled WGS sequence"/>
</dbReference>